<protein>
    <recommendedName>
        <fullName evidence="3">PerC family transcriptional regulator</fullName>
    </recommendedName>
</protein>
<dbReference type="Proteomes" id="UP000234667">
    <property type="component" value="Unassembled WGS sequence"/>
</dbReference>
<sequence length="152" mass="16780">MNIAKSIFEFIEKNPGKMLRDITAAFPGTKPVTVKSAVHRLYYDGELASVEVTGGFIYFVAGSIDIEEYLPGGLSGEILALEATAKKLEEKRYYRRAATVWQQLCDSNCTAKARERYLRLKNASVRNARNMNDSAGSCYLAGNYCGGDLCSD</sequence>
<organism evidence="1 2">
    <name type="scientific">Klebsiella michiganensis</name>
    <dbReference type="NCBI Taxonomy" id="1134687"/>
    <lineage>
        <taxon>Bacteria</taxon>
        <taxon>Pseudomonadati</taxon>
        <taxon>Pseudomonadota</taxon>
        <taxon>Gammaproteobacteria</taxon>
        <taxon>Enterobacterales</taxon>
        <taxon>Enterobacteriaceae</taxon>
        <taxon>Klebsiella/Raoultella group</taxon>
        <taxon>Klebsiella</taxon>
    </lineage>
</organism>
<reference evidence="1 2" key="1">
    <citation type="submission" date="2017-11" db="EMBL/GenBank/DDBJ databases">
        <authorList>
            <person name="Han C.G."/>
        </authorList>
    </citation>
    <scope>NUCLEOTIDE SEQUENCE [LARGE SCALE GENOMIC DNA]</scope>
    <source>
        <strain evidence="1 2">A10</strain>
    </source>
</reference>
<proteinExistence type="predicted"/>
<dbReference type="AlphaFoldDB" id="A0A2J5PPI7"/>
<comment type="caution">
    <text evidence="1">The sequence shown here is derived from an EMBL/GenBank/DDBJ whole genome shotgun (WGS) entry which is preliminary data.</text>
</comment>
<evidence type="ECO:0000313" key="2">
    <source>
        <dbReference type="Proteomes" id="UP000234667"/>
    </source>
</evidence>
<dbReference type="RefSeq" id="WP_049106563.1">
    <property type="nucleotide sequence ID" value="NZ_CABGVA010000017.1"/>
</dbReference>
<name>A0A2J5PPI7_9ENTR</name>
<accession>A0A2J5PPI7</accession>
<dbReference type="EMBL" id="PIDR01000549">
    <property type="protein sequence ID" value="PLO67981.1"/>
    <property type="molecule type" value="Genomic_DNA"/>
</dbReference>
<reference evidence="1 2" key="2">
    <citation type="submission" date="2018-01" db="EMBL/GenBank/DDBJ databases">
        <title>Genomic study of Klebsiella pneumoniae.</title>
        <authorList>
            <person name="Yang Y."/>
            <person name="Bicalho R."/>
        </authorList>
    </citation>
    <scope>NUCLEOTIDE SEQUENCE [LARGE SCALE GENOMIC DNA]</scope>
    <source>
        <strain evidence="1 2">A10</strain>
    </source>
</reference>
<evidence type="ECO:0008006" key="3">
    <source>
        <dbReference type="Google" id="ProtNLM"/>
    </source>
</evidence>
<gene>
    <name evidence="1" type="ORF">CWN49_17515</name>
</gene>
<evidence type="ECO:0000313" key="1">
    <source>
        <dbReference type="EMBL" id="PLO67981.1"/>
    </source>
</evidence>